<dbReference type="PATRIC" id="fig|1234595.3.peg.1919"/>
<dbReference type="GO" id="GO:0036431">
    <property type="term" value="F:dCMP kinase activity"/>
    <property type="evidence" value="ECO:0007669"/>
    <property type="project" value="InterPro"/>
</dbReference>
<dbReference type="EMBL" id="AMRV01000005">
    <property type="protein sequence ID" value="EMD82877.1"/>
    <property type="molecule type" value="Genomic_DNA"/>
</dbReference>
<dbReference type="GO" id="GO:0005737">
    <property type="term" value="C:cytoplasm"/>
    <property type="evidence" value="ECO:0007669"/>
    <property type="project" value="UniProtKB-SubCell"/>
</dbReference>
<keyword evidence="3 8" id="KW-0547">Nucleotide-binding</keyword>
<evidence type="ECO:0000256" key="4">
    <source>
        <dbReference type="ARBA" id="ARBA00022777"/>
    </source>
</evidence>
<dbReference type="CDD" id="cd02020">
    <property type="entry name" value="CMPK"/>
    <property type="match status" value="1"/>
</dbReference>
<sequence>MIVAVDGHAASGKGTVAKAIAQRFDLPYLDTGLLYRAVAVKMLTEGIDLSDEKAAALAAATAEPGAIEEARLRSREAGEAASIVSAHPAVRRALLDRQRRFADQAGGAVLDGRDIGTVIAPHADVKLFVTASVAERARRRALELEAAGQPVHLAEMEADLAARDRRDSSRASAPLKPAEDAVLLDTSHLSREESVAKAIRIVEESGARP</sequence>
<evidence type="ECO:0000256" key="1">
    <source>
        <dbReference type="ARBA" id="ARBA00009427"/>
    </source>
</evidence>
<dbReference type="AlphaFoldDB" id="M2U4D8"/>
<dbReference type="Gene3D" id="3.40.50.300">
    <property type="entry name" value="P-loop containing nucleotide triphosphate hydrolases"/>
    <property type="match status" value="1"/>
</dbReference>
<organism evidence="10 11">
    <name type="scientific">Pacificimonas flava</name>
    <dbReference type="NCBI Taxonomy" id="1234595"/>
    <lineage>
        <taxon>Bacteria</taxon>
        <taxon>Pseudomonadati</taxon>
        <taxon>Pseudomonadota</taxon>
        <taxon>Alphaproteobacteria</taxon>
        <taxon>Sphingomonadales</taxon>
        <taxon>Sphingosinicellaceae</taxon>
        <taxon>Pacificimonas</taxon>
    </lineage>
</organism>
<comment type="similarity">
    <text evidence="1 8">Belongs to the cytidylate kinase family. Type 1 subfamily.</text>
</comment>
<keyword evidence="11" id="KW-1185">Reference proteome</keyword>
<dbReference type="Proteomes" id="UP000011717">
    <property type="component" value="Unassembled WGS sequence"/>
</dbReference>
<dbReference type="GO" id="GO:0005524">
    <property type="term" value="F:ATP binding"/>
    <property type="evidence" value="ECO:0007669"/>
    <property type="project" value="UniProtKB-UniRule"/>
</dbReference>
<dbReference type="HAMAP" id="MF_00238">
    <property type="entry name" value="Cytidyl_kinase_type1"/>
    <property type="match status" value="1"/>
</dbReference>
<dbReference type="Pfam" id="PF02224">
    <property type="entry name" value="Cytidylate_kin"/>
    <property type="match status" value="1"/>
</dbReference>
<gene>
    <name evidence="8" type="primary">cmk</name>
    <name evidence="10" type="ORF">C725_1917</name>
</gene>
<protein>
    <recommendedName>
        <fullName evidence="8">Cytidylate kinase</fullName>
        <shortName evidence="8">CK</shortName>
        <ecNumber evidence="8">2.7.4.25</ecNumber>
    </recommendedName>
    <alternativeName>
        <fullName evidence="8">Cytidine monophosphate kinase</fullName>
        <shortName evidence="8">CMP kinase</shortName>
    </alternativeName>
</protein>
<evidence type="ECO:0000256" key="5">
    <source>
        <dbReference type="ARBA" id="ARBA00022840"/>
    </source>
</evidence>
<accession>M2U4D8</accession>
<comment type="catalytic activity">
    <reaction evidence="6 8">
        <text>dCMP + ATP = dCDP + ADP</text>
        <dbReference type="Rhea" id="RHEA:25094"/>
        <dbReference type="ChEBI" id="CHEBI:30616"/>
        <dbReference type="ChEBI" id="CHEBI:57566"/>
        <dbReference type="ChEBI" id="CHEBI:58593"/>
        <dbReference type="ChEBI" id="CHEBI:456216"/>
        <dbReference type="EC" id="2.7.4.25"/>
    </reaction>
</comment>
<dbReference type="InterPro" id="IPR027417">
    <property type="entry name" value="P-loop_NTPase"/>
</dbReference>
<evidence type="ECO:0000256" key="8">
    <source>
        <dbReference type="HAMAP-Rule" id="MF_00238"/>
    </source>
</evidence>
<comment type="subcellular location">
    <subcellularLocation>
        <location evidence="8">Cytoplasm</location>
    </subcellularLocation>
</comment>
<feature type="binding site" evidence="8">
    <location>
        <begin position="7"/>
        <end position="15"/>
    </location>
    <ligand>
        <name>ATP</name>
        <dbReference type="ChEBI" id="CHEBI:30616"/>
    </ligand>
</feature>
<dbReference type="GO" id="GO:0036430">
    <property type="term" value="F:CMP kinase activity"/>
    <property type="evidence" value="ECO:0007669"/>
    <property type="project" value="RHEA"/>
</dbReference>
<evidence type="ECO:0000256" key="2">
    <source>
        <dbReference type="ARBA" id="ARBA00022679"/>
    </source>
</evidence>
<dbReference type="GO" id="GO:0006220">
    <property type="term" value="P:pyrimidine nucleotide metabolic process"/>
    <property type="evidence" value="ECO:0007669"/>
    <property type="project" value="UniProtKB-UniRule"/>
</dbReference>
<dbReference type="SUPFAM" id="SSF52540">
    <property type="entry name" value="P-loop containing nucleoside triphosphate hydrolases"/>
    <property type="match status" value="1"/>
</dbReference>
<name>M2U4D8_9SPHN</name>
<dbReference type="InterPro" id="IPR011994">
    <property type="entry name" value="Cytidylate_kinase_dom"/>
</dbReference>
<keyword evidence="8" id="KW-0963">Cytoplasm</keyword>
<evidence type="ECO:0000256" key="6">
    <source>
        <dbReference type="ARBA" id="ARBA00047615"/>
    </source>
</evidence>
<evidence type="ECO:0000256" key="7">
    <source>
        <dbReference type="ARBA" id="ARBA00048478"/>
    </source>
</evidence>
<feature type="domain" description="Cytidylate kinase" evidence="9">
    <location>
        <begin position="3"/>
        <end position="203"/>
    </location>
</feature>
<proteinExistence type="inferred from homology"/>
<reference evidence="10 11" key="1">
    <citation type="journal article" date="2013" name="Genome Announc.">
        <title>Draft Genome Sequence of Strain JLT2015T, Belonging to the Family Sphingomonadaceae of the Alphaproteobacteria.</title>
        <authorList>
            <person name="Tang K."/>
            <person name="Liu K."/>
            <person name="Li S."/>
            <person name="Jiao N."/>
        </authorList>
    </citation>
    <scope>NUCLEOTIDE SEQUENCE [LARGE SCALE GENOMIC DNA]</scope>
    <source>
        <strain evidence="10 11">JLT2015</strain>
    </source>
</reference>
<keyword evidence="5 8" id="KW-0067">ATP-binding</keyword>
<evidence type="ECO:0000313" key="10">
    <source>
        <dbReference type="EMBL" id="EMD82877.1"/>
    </source>
</evidence>
<evidence type="ECO:0000313" key="11">
    <source>
        <dbReference type="Proteomes" id="UP000011717"/>
    </source>
</evidence>
<keyword evidence="2 8" id="KW-0808">Transferase</keyword>
<dbReference type="RefSeq" id="WP_008602275.1">
    <property type="nucleotide sequence ID" value="NZ_AMRV01000005.1"/>
</dbReference>
<evidence type="ECO:0000256" key="3">
    <source>
        <dbReference type="ARBA" id="ARBA00022741"/>
    </source>
</evidence>
<dbReference type="OrthoDB" id="9807434at2"/>
<comment type="catalytic activity">
    <reaction evidence="7 8">
        <text>CMP + ATP = CDP + ADP</text>
        <dbReference type="Rhea" id="RHEA:11600"/>
        <dbReference type="ChEBI" id="CHEBI:30616"/>
        <dbReference type="ChEBI" id="CHEBI:58069"/>
        <dbReference type="ChEBI" id="CHEBI:60377"/>
        <dbReference type="ChEBI" id="CHEBI:456216"/>
        <dbReference type="EC" id="2.7.4.25"/>
    </reaction>
</comment>
<keyword evidence="4 8" id="KW-0418">Kinase</keyword>
<evidence type="ECO:0000259" key="9">
    <source>
        <dbReference type="Pfam" id="PF02224"/>
    </source>
</evidence>
<dbReference type="EC" id="2.7.4.25" evidence="8"/>
<comment type="caution">
    <text evidence="10">The sequence shown here is derived from an EMBL/GenBank/DDBJ whole genome shotgun (WGS) entry which is preliminary data.</text>
</comment>
<dbReference type="InterPro" id="IPR003136">
    <property type="entry name" value="Cytidylate_kin"/>
</dbReference>